<evidence type="ECO:0000256" key="11">
    <source>
        <dbReference type="ARBA" id="ARBA00023303"/>
    </source>
</evidence>
<dbReference type="PANTHER" id="PTHR11893:SF41">
    <property type="entry name" value="INNEXIN INX2"/>
    <property type="match status" value="1"/>
</dbReference>
<gene>
    <name evidence="12" type="primary">inx</name>
    <name evidence="13" type="ORF">Ocin01_02665</name>
</gene>
<dbReference type="GO" id="GO:0005243">
    <property type="term" value="F:gap junction channel activity"/>
    <property type="evidence" value="ECO:0007669"/>
    <property type="project" value="TreeGrafter"/>
</dbReference>
<name>A0A1D2NG12_ORCCI</name>
<dbReference type="GO" id="GO:0005921">
    <property type="term" value="C:gap junction"/>
    <property type="evidence" value="ECO:0007669"/>
    <property type="project" value="UniProtKB-SubCell"/>
</dbReference>
<keyword evidence="7" id="KW-0965">Cell junction</keyword>
<keyword evidence="11 12" id="KW-0407">Ion channel</keyword>
<dbReference type="Proteomes" id="UP000094527">
    <property type="component" value="Unassembled WGS sequence"/>
</dbReference>
<comment type="function">
    <text evidence="12">Structural component of the gap junctions.</text>
</comment>
<evidence type="ECO:0000256" key="2">
    <source>
        <dbReference type="ARBA" id="ARBA00004651"/>
    </source>
</evidence>
<evidence type="ECO:0000256" key="12">
    <source>
        <dbReference type="RuleBase" id="RU010713"/>
    </source>
</evidence>
<comment type="subcellular location">
    <subcellularLocation>
        <location evidence="1">Cell junction</location>
        <location evidence="1">Gap junction</location>
    </subcellularLocation>
    <subcellularLocation>
        <location evidence="2 12">Cell membrane</location>
        <topology evidence="2 12">Multi-pass membrane protein</topology>
    </subcellularLocation>
</comment>
<feature type="transmembrane region" description="Helical" evidence="12">
    <location>
        <begin position="274"/>
        <end position="295"/>
    </location>
</feature>
<feature type="transmembrane region" description="Helical" evidence="12">
    <location>
        <begin position="112"/>
        <end position="134"/>
    </location>
</feature>
<dbReference type="PANTHER" id="PTHR11893">
    <property type="entry name" value="INNEXIN"/>
    <property type="match status" value="1"/>
</dbReference>
<keyword evidence="3 12" id="KW-0813">Transport</keyword>
<comment type="caution">
    <text evidence="12">Lacks conserved residue(s) required for the propagation of feature annotation.</text>
</comment>
<keyword evidence="8 12" id="KW-1133">Transmembrane helix</keyword>
<comment type="similarity">
    <text evidence="12">Belongs to the pannexin family.</text>
</comment>
<organism evidence="13 14">
    <name type="scientific">Orchesella cincta</name>
    <name type="common">Springtail</name>
    <name type="synonym">Podura cincta</name>
    <dbReference type="NCBI Taxonomy" id="48709"/>
    <lineage>
        <taxon>Eukaryota</taxon>
        <taxon>Metazoa</taxon>
        <taxon>Ecdysozoa</taxon>
        <taxon>Arthropoda</taxon>
        <taxon>Hexapoda</taxon>
        <taxon>Collembola</taxon>
        <taxon>Entomobryomorpha</taxon>
        <taxon>Entomobryoidea</taxon>
        <taxon>Orchesellidae</taxon>
        <taxon>Orchesellinae</taxon>
        <taxon>Orchesella</taxon>
    </lineage>
</organism>
<evidence type="ECO:0000256" key="5">
    <source>
        <dbReference type="ARBA" id="ARBA00022692"/>
    </source>
</evidence>
<evidence type="ECO:0000256" key="1">
    <source>
        <dbReference type="ARBA" id="ARBA00004610"/>
    </source>
</evidence>
<evidence type="ECO:0000256" key="6">
    <source>
        <dbReference type="ARBA" id="ARBA00022868"/>
    </source>
</evidence>
<evidence type="ECO:0000256" key="10">
    <source>
        <dbReference type="ARBA" id="ARBA00023136"/>
    </source>
</evidence>
<dbReference type="Pfam" id="PF00876">
    <property type="entry name" value="Innexin"/>
    <property type="match status" value="2"/>
</dbReference>
<keyword evidence="4" id="KW-1003">Cell membrane</keyword>
<keyword evidence="9 12" id="KW-0406">Ion transport</keyword>
<dbReference type="PROSITE" id="PS51013">
    <property type="entry name" value="PANNEXIN"/>
    <property type="match status" value="2"/>
</dbReference>
<accession>A0A1D2NG12</accession>
<feature type="transmembrane region" description="Helical" evidence="12">
    <location>
        <begin position="654"/>
        <end position="674"/>
    </location>
</feature>
<evidence type="ECO:0000256" key="3">
    <source>
        <dbReference type="ARBA" id="ARBA00022448"/>
    </source>
</evidence>
<dbReference type="OMA" id="FCYAPRI"/>
<protein>
    <recommendedName>
        <fullName evidence="12">Innexin</fullName>
    </recommendedName>
</protein>
<evidence type="ECO:0000256" key="7">
    <source>
        <dbReference type="ARBA" id="ARBA00022949"/>
    </source>
</evidence>
<dbReference type="EMBL" id="LJIJ01000057">
    <property type="protein sequence ID" value="ODN04035.1"/>
    <property type="molecule type" value="Genomic_DNA"/>
</dbReference>
<feature type="transmembrane region" description="Helical" evidence="12">
    <location>
        <begin position="21"/>
        <end position="42"/>
    </location>
</feature>
<dbReference type="AlphaFoldDB" id="A0A1D2NG12"/>
<evidence type="ECO:0000256" key="9">
    <source>
        <dbReference type="ARBA" id="ARBA00023065"/>
    </source>
</evidence>
<keyword evidence="10 12" id="KW-0472">Membrane</keyword>
<keyword evidence="6" id="KW-0303">Gap junction</keyword>
<dbReference type="GO" id="GO:0005886">
    <property type="term" value="C:plasma membrane"/>
    <property type="evidence" value="ECO:0007669"/>
    <property type="project" value="UniProtKB-SubCell"/>
</dbReference>
<dbReference type="OrthoDB" id="5867527at2759"/>
<evidence type="ECO:0000313" key="13">
    <source>
        <dbReference type="EMBL" id="ODN04035.1"/>
    </source>
</evidence>
<evidence type="ECO:0000313" key="14">
    <source>
        <dbReference type="Proteomes" id="UP000094527"/>
    </source>
</evidence>
<feature type="transmembrane region" description="Helical" evidence="12">
    <location>
        <begin position="554"/>
        <end position="574"/>
    </location>
</feature>
<proteinExistence type="inferred from homology"/>
<evidence type="ECO:0000256" key="4">
    <source>
        <dbReference type="ARBA" id="ARBA00022475"/>
    </source>
</evidence>
<comment type="caution">
    <text evidence="13">The sequence shown here is derived from an EMBL/GenBank/DDBJ whole genome shotgun (WGS) entry which is preliminary data.</text>
</comment>
<reference evidence="13 14" key="1">
    <citation type="journal article" date="2016" name="Genome Biol. Evol.">
        <title>Gene Family Evolution Reflects Adaptation to Soil Environmental Stressors in the Genome of the Collembolan Orchesella cincta.</title>
        <authorList>
            <person name="Faddeeva-Vakhrusheva A."/>
            <person name="Derks M.F."/>
            <person name="Anvar S.Y."/>
            <person name="Agamennone V."/>
            <person name="Suring W."/>
            <person name="Smit S."/>
            <person name="van Straalen N.M."/>
            <person name="Roelofs D."/>
        </authorList>
    </citation>
    <scope>NUCLEOTIDE SEQUENCE [LARGE SCALE GENOMIC DNA]</scope>
    <source>
        <tissue evidence="13">Mixed pool</tissue>
    </source>
</reference>
<keyword evidence="14" id="KW-1185">Reference proteome</keyword>
<dbReference type="PRINTS" id="PR01262">
    <property type="entry name" value="INNEXIN"/>
</dbReference>
<keyword evidence="5 12" id="KW-0812">Transmembrane</keyword>
<sequence>MFNVFSSLKSLVALNKVIIENGVFILHCKVTVSILLVFTILITTKQHFGEPIDCLTGSEDVKFGRAVDEYCWIHSTFTVNELLHPKKVGKSVVQPGVGNYHPSRKTKTDHKYYQWVGFYLLFQAGLFYFPRFIWKLWEGGRLKVLTVSLDSILNCSESEVEQRKGKIVEYFLRNYHRHNAYAYRFITCEIVNCANVFGQIFLTNVFLGYHFATYGQEVIQMLIYSNSDDSMGHPMDKIFPKVSKCIFNHFGASGNIINQDVLCVLPLNILNEKIFIFLWFWFVFLAMVSMIGLLYRLLTIALPSVRAQRLQLIAALCDERVVQRVSQQCGYGDWFLLCLLGKNMDPVFYADIISELAFCFGSGYRMYGRRRTRNGCESTTVQKTYDRTSIIDPVYDTVDVSFRIFVVSSLLLTTKDLTGDAITCFGDKQEKDEILNAYCWIQSTYSVSGYFHDCNAKKDCIYPGVGPVSRDFEEIYHRYYQWTSVTLFFQGLLCYAPRFLWKIMENGLQNTLAYDRKLQYYPITTTDDDQGPVQHLKRLAIYFKTHRGQHQFYFLKYCCCEVLGLLSVVANILITDVLLGYKFLHYGRNVLSYWWGSYNCDDCDGDNKNPISPMTQVFPLLAKCSPLRSYGPSGNIFTPDPVCVLPLNTLNEKIYLFLWFYLIFELSVSTLALLHRLLMTFVTKARVILLKFKCLGVKSKVVEDVCHRTNIGDWFVIYMMSKNVSRQFFQEFLEMLWEEIHERKLSV</sequence>
<dbReference type="InterPro" id="IPR000990">
    <property type="entry name" value="Innexin"/>
</dbReference>
<dbReference type="STRING" id="48709.A0A1D2NG12"/>
<dbReference type="GO" id="GO:0034220">
    <property type="term" value="P:monoatomic ion transmembrane transport"/>
    <property type="evidence" value="ECO:0007669"/>
    <property type="project" value="UniProtKB-KW"/>
</dbReference>
<evidence type="ECO:0000256" key="8">
    <source>
        <dbReference type="ARBA" id="ARBA00022989"/>
    </source>
</evidence>
<dbReference type="GO" id="GO:0007602">
    <property type="term" value="P:phototransduction"/>
    <property type="evidence" value="ECO:0007669"/>
    <property type="project" value="TreeGrafter"/>
</dbReference>